<keyword evidence="3" id="KW-1185">Reference proteome</keyword>
<dbReference type="EMBL" id="BMHY01000002">
    <property type="protein sequence ID" value="GGG63543.1"/>
    <property type="molecule type" value="Genomic_DNA"/>
</dbReference>
<evidence type="ECO:0000259" key="1">
    <source>
        <dbReference type="Pfam" id="PF01272"/>
    </source>
</evidence>
<dbReference type="Pfam" id="PF01272">
    <property type="entry name" value="GreA_GreB"/>
    <property type="match status" value="1"/>
</dbReference>
<dbReference type="SUPFAM" id="SSF54534">
    <property type="entry name" value="FKBP-like"/>
    <property type="match status" value="1"/>
</dbReference>
<evidence type="ECO:0000313" key="2">
    <source>
        <dbReference type="EMBL" id="GGG63543.1"/>
    </source>
</evidence>
<dbReference type="InterPro" id="IPR001437">
    <property type="entry name" value="Tscrpt_elong_fac_GreA/B_C"/>
</dbReference>
<dbReference type="Gene3D" id="3.10.50.30">
    <property type="entry name" value="Transcription elongation factor, GreA/GreB, C-terminal domain"/>
    <property type="match status" value="1"/>
</dbReference>
<name>A0A917LXG9_9BACL</name>
<dbReference type="AlphaFoldDB" id="A0A917LXG9"/>
<evidence type="ECO:0000313" key="3">
    <source>
        <dbReference type="Proteomes" id="UP000600247"/>
    </source>
</evidence>
<dbReference type="GO" id="GO:0032784">
    <property type="term" value="P:regulation of DNA-templated transcription elongation"/>
    <property type="evidence" value="ECO:0007669"/>
    <property type="project" value="InterPro"/>
</dbReference>
<proteinExistence type="predicted"/>
<sequence length="155" mass="17480">MNLSIPESGLKSRLVRQLVVLGEEKKKFLDNYFPVYGKKRNEMNSYLSNYTRAVEKLLESAEHNEELLNNVVLIGSQITISYISEQSEQSESFTIDFPNKANAEYNRISFLSPVGYPLLLTEPGDVVTVETPAGVVRIRVESIRLTPEARGAWIA</sequence>
<protein>
    <recommendedName>
        <fullName evidence="1">Transcription elongation factor GreA/GreB C-terminal domain-containing protein</fullName>
    </recommendedName>
</protein>
<dbReference type="GO" id="GO:0003677">
    <property type="term" value="F:DNA binding"/>
    <property type="evidence" value="ECO:0007669"/>
    <property type="project" value="InterPro"/>
</dbReference>
<organism evidence="2 3">
    <name type="scientific">Paenibacillus radicis</name>
    <name type="common">ex Gao et al. 2016</name>
    <dbReference type="NCBI Taxonomy" id="1737354"/>
    <lineage>
        <taxon>Bacteria</taxon>
        <taxon>Bacillati</taxon>
        <taxon>Bacillota</taxon>
        <taxon>Bacilli</taxon>
        <taxon>Bacillales</taxon>
        <taxon>Paenibacillaceae</taxon>
        <taxon>Paenibacillus</taxon>
    </lineage>
</organism>
<reference evidence="2 3" key="1">
    <citation type="journal article" date="2014" name="Int. J. Syst. Evol. Microbiol.">
        <title>Complete genome sequence of Corynebacterium casei LMG S-19264T (=DSM 44701T), isolated from a smear-ripened cheese.</title>
        <authorList>
            <consortium name="US DOE Joint Genome Institute (JGI-PGF)"/>
            <person name="Walter F."/>
            <person name="Albersmeier A."/>
            <person name="Kalinowski J."/>
            <person name="Ruckert C."/>
        </authorList>
    </citation>
    <scope>NUCLEOTIDE SEQUENCE [LARGE SCALE GENOMIC DNA]</scope>
    <source>
        <strain evidence="2 3">CGMCC 1.15286</strain>
    </source>
</reference>
<feature type="domain" description="Transcription elongation factor GreA/GreB C-terminal" evidence="1">
    <location>
        <begin position="69"/>
        <end position="144"/>
    </location>
</feature>
<dbReference type="InterPro" id="IPR036953">
    <property type="entry name" value="GreA/GreB_C_sf"/>
</dbReference>
<accession>A0A917LXG9</accession>
<dbReference type="RefSeq" id="WP_188888449.1">
    <property type="nucleotide sequence ID" value="NZ_BMHY01000002.1"/>
</dbReference>
<gene>
    <name evidence="2" type="ORF">GCM10010918_16890</name>
</gene>
<dbReference type="Proteomes" id="UP000600247">
    <property type="component" value="Unassembled WGS sequence"/>
</dbReference>
<comment type="caution">
    <text evidence="2">The sequence shown here is derived from an EMBL/GenBank/DDBJ whole genome shotgun (WGS) entry which is preliminary data.</text>
</comment>